<feature type="region of interest" description="Disordered" evidence="1">
    <location>
        <begin position="1"/>
        <end position="66"/>
    </location>
</feature>
<accession>A0A9P4HGK8</accession>
<gene>
    <name evidence="2" type="ORF">EK21DRAFT_108664</name>
</gene>
<protein>
    <submittedName>
        <fullName evidence="2">Uncharacterized protein</fullName>
    </submittedName>
</protein>
<sequence>MSSPTTPKATPAKPASPSFESSPDTPCPARSFNRFTTGDFGGRIANARNLRQQEAPPAPLPRTSVCGSEGGVILEGSLHSSLGPASSHKVRPIYGGFPGSYVGPYDSCGKTPGDQHLPNTSMSVQEWETKCAGLLASLKVAPTPGRRIAFGENPPVTFPEKGKEHVSAVDGKKVKREVPQGATDCLLFLGPFRIIRQTCAANPKHKGYVDLQAWLDSHMHESLHKVVKSDEVIREVVYTVSIPMIDSDWMFYNEVLAECFPEARELHFFLAPGYDHVDQFTAHHKFEKSGLFENEPDMLTKDTLTLEGQSKEEIVATMVKQHRLSLPRDYGRPKDFRPELVPEEMGGKMKGFQM</sequence>
<feature type="compositionally biased region" description="Low complexity" evidence="1">
    <location>
        <begin position="1"/>
        <end position="18"/>
    </location>
</feature>
<name>A0A9P4HGK8_9PLEO</name>
<evidence type="ECO:0000256" key="1">
    <source>
        <dbReference type="SAM" id="MobiDB-lite"/>
    </source>
</evidence>
<dbReference type="Proteomes" id="UP000799777">
    <property type="component" value="Unassembled WGS sequence"/>
</dbReference>
<keyword evidence="3" id="KW-1185">Reference proteome</keyword>
<organism evidence="2 3">
    <name type="scientific">Setomelanomma holmii</name>
    <dbReference type="NCBI Taxonomy" id="210430"/>
    <lineage>
        <taxon>Eukaryota</taxon>
        <taxon>Fungi</taxon>
        <taxon>Dikarya</taxon>
        <taxon>Ascomycota</taxon>
        <taxon>Pezizomycotina</taxon>
        <taxon>Dothideomycetes</taxon>
        <taxon>Pleosporomycetidae</taxon>
        <taxon>Pleosporales</taxon>
        <taxon>Pleosporineae</taxon>
        <taxon>Phaeosphaeriaceae</taxon>
        <taxon>Setomelanomma</taxon>
    </lineage>
</organism>
<comment type="caution">
    <text evidence="2">The sequence shown here is derived from an EMBL/GenBank/DDBJ whole genome shotgun (WGS) entry which is preliminary data.</text>
</comment>
<dbReference type="AlphaFoldDB" id="A0A9P4HGK8"/>
<evidence type="ECO:0000313" key="2">
    <source>
        <dbReference type="EMBL" id="KAF2033874.1"/>
    </source>
</evidence>
<dbReference type="EMBL" id="ML978164">
    <property type="protein sequence ID" value="KAF2033874.1"/>
    <property type="molecule type" value="Genomic_DNA"/>
</dbReference>
<evidence type="ECO:0000313" key="3">
    <source>
        <dbReference type="Proteomes" id="UP000799777"/>
    </source>
</evidence>
<proteinExistence type="predicted"/>
<dbReference type="OrthoDB" id="3676375at2759"/>
<reference evidence="2" key="1">
    <citation type="journal article" date="2020" name="Stud. Mycol.">
        <title>101 Dothideomycetes genomes: a test case for predicting lifestyles and emergence of pathogens.</title>
        <authorList>
            <person name="Haridas S."/>
            <person name="Albert R."/>
            <person name="Binder M."/>
            <person name="Bloem J."/>
            <person name="Labutti K."/>
            <person name="Salamov A."/>
            <person name="Andreopoulos B."/>
            <person name="Baker S."/>
            <person name="Barry K."/>
            <person name="Bills G."/>
            <person name="Bluhm B."/>
            <person name="Cannon C."/>
            <person name="Castanera R."/>
            <person name="Culley D."/>
            <person name="Daum C."/>
            <person name="Ezra D."/>
            <person name="Gonzalez J."/>
            <person name="Henrissat B."/>
            <person name="Kuo A."/>
            <person name="Liang C."/>
            <person name="Lipzen A."/>
            <person name="Lutzoni F."/>
            <person name="Magnuson J."/>
            <person name="Mondo S."/>
            <person name="Nolan M."/>
            <person name="Ohm R."/>
            <person name="Pangilinan J."/>
            <person name="Park H.-J."/>
            <person name="Ramirez L."/>
            <person name="Alfaro M."/>
            <person name="Sun H."/>
            <person name="Tritt A."/>
            <person name="Yoshinaga Y."/>
            <person name="Zwiers L.-H."/>
            <person name="Turgeon B."/>
            <person name="Goodwin S."/>
            <person name="Spatafora J."/>
            <person name="Crous P."/>
            <person name="Grigoriev I."/>
        </authorList>
    </citation>
    <scope>NUCLEOTIDE SEQUENCE</scope>
    <source>
        <strain evidence="2">CBS 110217</strain>
    </source>
</reference>